<reference evidence="4" key="1">
    <citation type="submission" date="2020-08" db="EMBL/GenBank/DDBJ databases">
        <title>Genome sequencing and assembly of the red palm weevil Rhynchophorus ferrugineus.</title>
        <authorList>
            <person name="Dias G.B."/>
            <person name="Bergman C.M."/>
            <person name="Manee M."/>
        </authorList>
    </citation>
    <scope>NUCLEOTIDE SEQUENCE</scope>
    <source>
        <strain evidence="4">AA-2017</strain>
        <tissue evidence="4">Whole larva</tissue>
    </source>
</reference>
<dbReference type="InterPro" id="IPR035984">
    <property type="entry name" value="Acyl-CoA-binding_sf"/>
</dbReference>
<comment type="caution">
    <text evidence="4">The sequence shown here is derived from an EMBL/GenBank/DDBJ whole genome shotgun (WGS) entry which is preliminary data.</text>
</comment>
<dbReference type="GO" id="GO:0006631">
    <property type="term" value="P:fatty acid metabolic process"/>
    <property type="evidence" value="ECO:0007669"/>
    <property type="project" value="TreeGrafter"/>
</dbReference>
<accession>A0A834ITI3</accession>
<evidence type="ECO:0000256" key="1">
    <source>
        <dbReference type="ARBA" id="ARBA00005567"/>
    </source>
</evidence>
<evidence type="ECO:0000256" key="2">
    <source>
        <dbReference type="ARBA" id="ARBA00023121"/>
    </source>
</evidence>
<sequence>MTLDEKFNAAAQQIRKFTKRPPDSDMLEVYALYKQSTIGDINTNKSGDSTAVAKWNAWNGKKGLSGNVAKEQYISKVNELAPKYA</sequence>
<dbReference type="InterPro" id="IPR014352">
    <property type="entry name" value="FERM/acyl-CoA-bd_prot_sf"/>
</dbReference>
<name>A0A834ITI3_RHYFE</name>
<dbReference type="EMBL" id="JAACXV010000096">
    <property type="protein sequence ID" value="KAF7283600.1"/>
    <property type="molecule type" value="Genomic_DNA"/>
</dbReference>
<organism evidence="4 5">
    <name type="scientific">Rhynchophorus ferrugineus</name>
    <name type="common">Red palm weevil</name>
    <name type="synonym">Curculio ferrugineus</name>
    <dbReference type="NCBI Taxonomy" id="354439"/>
    <lineage>
        <taxon>Eukaryota</taxon>
        <taxon>Metazoa</taxon>
        <taxon>Ecdysozoa</taxon>
        <taxon>Arthropoda</taxon>
        <taxon>Hexapoda</taxon>
        <taxon>Insecta</taxon>
        <taxon>Pterygota</taxon>
        <taxon>Neoptera</taxon>
        <taxon>Endopterygota</taxon>
        <taxon>Coleoptera</taxon>
        <taxon>Polyphaga</taxon>
        <taxon>Cucujiformia</taxon>
        <taxon>Curculionidae</taxon>
        <taxon>Dryophthorinae</taxon>
        <taxon>Rhynchophorus</taxon>
    </lineage>
</organism>
<evidence type="ECO:0000313" key="4">
    <source>
        <dbReference type="EMBL" id="KAF7283600.1"/>
    </source>
</evidence>
<protein>
    <recommendedName>
        <fullName evidence="3">ACB domain-containing protein</fullName>
    </recommendedName>
</protein>
<dbReference type="OrthoDB" id="346910at2759"/>
<dbReference type="Pfam" id="PF00887">
    <property type="entry name" value="ACBP"/>
    <property type="match status" value="1"/>
</dbReference>
<gene>
    <name evidence="4" type="ORF">GWI33_023357</name>
</gene>
<dbReference type="Proteomes" id="UP000625711">
    <property type="component" value="Unassembled WGS sequence"/>
</dbReference>
<evidence type="ECO:0000259" key="3">
    <source>
        <dbReference type="PROSITE" id="PS51228"/>
    </source>
</evidence>
<keyword evidence="2" id="KW-0446">Lipid-binding</keyword>
<feature type="domain" description="ACB" evidence="3">
    <location>
        <begin position="3"/>
        <end position="85"/>
    </location>
</feature>
<dbReference type="PANTHER" id="PTHR23310:SF62">
    <property type="entry name" value="ACYL-COA BINDING PROTEIN 1, ISOFORM A"/>
    <property type="match status" value="1"/>
</dbReference>
<evidence type="ECO:0000313" key="5">
    <source>
        <dbReference type="Proteomes" id="UP000625711"/>
    </source>
</evidence>
<dbReference type="GO" id="GO:0000062">
    <property type="term" value="F:fatty-acyl-CoA binding"/>
    <property type="evidence" value="ECO:0007669"/>
    <property type="project" value="InterPro"/>
</dbReference>
<keyword evidence="5" id="KW-1185">Reference proteome</keyword>
<dbReference type="AlphaFoldDB" id="A0A834ITI3"/>
<dbReference type="InterPro" id="IPR000582">
    <property type="entry name" value="Acyl-CoA-binding_protein"/>
</dbReference>
<dbReference type="Gene3D" id="1.20.80.10">
    <property type="match status" value="1"/>
</dbReference>
<dbReference type="SUPFAM" id="SSF47027">
    <property type="entry name" value="Acyl-CoA binding protein"/>
    <property type="match status" value="1"/>
</dbReference>
<proteinExistence type="inferred from homology"/>
<dbReference type="PRINTS" id="PR00689">
    <property type="entry name" value="ACOABINDINGP"/>
</dbReference>
<dbReference type="PROSITE" id="PS51228">
    <property type="entry name" value="ACB_2"/>
    <property type="match status" value="1"/>
</dbReference>
<dbReference type="PANTHER" id="PTHR23310">
    <property type="entry name" value="ACYL-COA-BINDING PROTEIN, ACBP"/>
    <property type="match status" value="1"/>
</dbReference>
<comment type="similarity">
    <text evidence="1">Belongs to the ACBP family.</text>
</comment>